<dbReference type="Pfam" id="PF13412">
    <property type="entry name" value="HTH_24"/>
    <property type="match status" value="1"/>
</dbReference>
<evidence type="ECO:0000256" key="1">
    <source>
        <dbReference type="SAM" id="MobiDB-lite"/>
    </source>
</evidence>
<feature type="compositionally biased region" description="Gly residues" evidence="1">
    <location>
        <begin position="189"/>
        <end position="202"/>
    </location>
</feature>
<dbReference type="Proteomes" id="UP000274391">
    <property type="component" value="Unassembled WGS sequence"/>
</dbReference>
<dbReference type="PANTHER" id="PTHR30154:SF34">
    <property type="entry name" value="TRANSCRIPTIONAL REGULATOR AZLB"/>
    <property type="match status" value="1"/>
</dbReference>
<dbReference type="RefSeq" id="WP_124969342.1">
    <property type="nucleotide sequence ID" value="NZ_RQVS01000002.1"/>
</dbReference>
<dbReference type="InterPro" id="IPR036390">
    <property type="entry name" value="WH_DNA-bd_sf"/>
</dbReference>
<reference evidence="3 4" key="1">
    <citation type="submission" date="2018-11" db="EMBL/GenBank/DDBJ databases">
        <title>YIM 102482-1 draft genome.</title>
        <authorList>
            <person name="Li G."/>
            <person name="Jiang Y."/>
        </authorList>
    </citation>
    <scope>NUCLEOTIDE SEQUENCE [LARGE SCALE GENOMIC DNA]</scope>
    <source>
        <strain evidence="3 4">YIM 102482-1</strain>
    </source>
</reference>
<name>A0A3P3W177_9MICO</name>
<comment type="caution">
    <text evidence="3">The sequence shown here is derived from an EMBL/GenBank/DDBJ whole genome shotgun (WGS) entry which is preliminary data.</text>
</comment>
<sequence length="367" mass="39653">MLLLDEIDLQLVHLLQIAPRVSWRDAATIVPRSATALAARWAKLADDGVVWLSATRDLARERRLGALVDIDVDLGRREAVISRLLADPRVVGLNEGAVVGRLHVTLFADAEGELAAVLLDELPQLPGVVQARARPLVRVHVEGGSWRLDALDAAQRRDAAALAGVLREPQHAEVGGAQPTESRGAQHTEGGGAQHAEVGGGRQASAGAERESLRDRVLEQLLADPRASAEEIARAIGAPAATVRRHLRAVLSSGAVRIRCESVLDGAGWPLERSWLLRVPARRIPSLANELAREREVRLCAELHDRANLAVTAVHRTRAAAAAFEARLLELEPSAELVEVLTHLRTRKRMGRELDARGHALAARAPE</sequence>
<proteinExistence type="predicted"/>
<dbReference type="GO" id="GO:0043200">
    <property type="term" value="P:response to amino acid"/>
    <property type="evidence" value="ECO:0007669"/>
    <property type="project" value="TreeGrafter"/>
</dbReference>
<feature type="domain" description="HTH asnC-type" evidence="2">
    <location>
        <begin position="4"/>
        <end position="44"/>
    </location>
</feature>
<dbReference type="GO" id="GO:0005829">
    <property type="term" value="C:cytosol"/>
    <property type="evidence" value="ECO:0007669"/>
    <property type="project" value="TreeGrafter"/>
</dbReference>
<dbReference type="OrthoDB" id="4050641at2"/>
<dbReference type="Gene3D" id="1.10.10.10">
    <property type="entry name" value="Winged helix-like DNA-binding domain superfamily/Winged helix DNA-binding domain"/>
    <property type="match status" value="2"/>
</dbReference>
<dbReference type="InterPro" id="IPR036388">
    <property type="entry name" value="WH-like_DNA-bd_sf"/>
</dbReference>
<evidence type="ECO:0000313" key="4">
    <source>
        <dbReference type="Proteomes" id="UP000274391"/>
    </source>
</evidence>
<dbReference type="InterPro" id="IPR000485">
    <property type="entry name" value="AsnC-type_HTH_dom"/>
</dbReference>
<dbReference type="Pfam" id="PF13404">
    <property type="entry name" value="HTH_AsnC-type"/>
    <property type="match status" value="1"/>
</dbReference>
<dbReference type="GO" id="GO:0043565">
    <property type="term" value="F:sequence-specific DNA binding"/>
    <property type="evidence" value="ECO:0007669"/>
    <property type="project" value="InterPro"/>
</dbReference>
<evidence type="ECO:0000313" key="3">
    <source>
        <dbReference type="EMBL" id="RRJ88247.1"/>
    </source>
</evidence>
<accession>A0A3P3W177</accession>
<organism evidence="3 4">
    <name type="scientific">Gulosibacter macacae</name>
    <dbReference type="NCBI Taxonomy" id="2488791"/>
    <lineage>
        <taxon>Bacteria</taxon>
        <taxon>Bacillati</taxon>
        <taxon>Actinomycetota</taxon>
        <taxon>Actinomycetes</taxon>
        <taxon>Micrococcales</taxon>
        <taxon>Microbacteriaceae</taxon>
        <taxon>Gulosibacter</taxon>
    </lineage>
</organism>
<dbReference type="AlphaFoldDB" id="A0A3P3W177"/>
<evidence type="ECO:0000259" key="2">
    <source>
        <dbReference type="Pfam" id="PF13404"/>
    </source>
</evidence>
<feature type="region of interest" description="Disordered" evidence="1">
    <location>
        <begin position="168"/>
        <end position="210"/>
    </location>
</feature>
<dbReference type="SUPFAM" id="SSF46785">
    <property type="entry name" value="Winged helix' DNA-binding domain"/>
    <property type="match status" value="1"/>
</dbReference>
<keyword evidence="4" id="KW-1185">Reference proteome</keyword>
<dbReference type="EMBL" id="RQVS01000002">
    <property type="protein sequence ID" value="RRJ88247.1"/>
    <property type="molecule type" value="Genomic_DNA"/>
</dbReference>
<gene>
    <name evidence="3" type="ORF">EG850_02035</name>
</gene>
<protein>
    <submittedName>
        <fullName evidence="3">Winged helix-turn-helix transcriptional regulator</fullName>
    </submittedName>
</protein>
<dbReference type="PANTHER" id="PTHR30154">
    <property type="entry name" value="LEUCINE-RESPONSIVE REGULATORY PROTEIN"/>
    <property type="match status" value="1"/>
</dbReference>